<dbReference type="EMBL" id="CAJNOJ010000370">
    <property type="protein sequence ID" value="CAF1421186.1"/>
    <property type="molecule type" value="Genomic_DNA"/>
</dbReference>
<evidence type="ECO:0000313" key="3">
    <source>
        <dbReference type="Proteomes" id="UP000663828"/>
    </source>
</evidence>
<name>A0A815MCP7_ADIRI</name>
<dbReference type="OrthoDB" id="10045819at2759"/>
<dbReference type="PANTHER" id="PTHR46579:SF1">
    <property type="entry name" value="F5_8 TYPE C DOMAIN-CONTAINING PROTEIN"/>
    <property type="match status" value="1"/>
</dbReference>
<evidence type="ECO:0000313" key="1">
    <source>
        <dbReference type="EMBL" id="CAF1421186.1"/>
    </source>
</evidence>
<accession>A0A815MCP7</accession>
<organism evidence="1 4">
    <name type="scientific">Adineta ricciae</name>
    <name type="common">Rotifer</name>
    <dbReference type="NCBI Taxonomy" id="249248"/>
    <lineage>
        <taxon>Eukaryota</taxon>
        <taxon>Metazoa</taxon>
        <taxon>Spiralia</taxon>
        <taxon>Gnathifera</taxon>
        <taxon>Rotifera</taxon>
        <taxon>Eurotatoria</taxon>
        <taxon>Bdelloidea</taxon>
        <taxon>Adinetida</taxon>
        <taxon>Adinetidae</taxon>
        <taxon>Adineta</taxon>
    </lineage>
</organism>
<evidence type="ECO:0000313" key="2">
    <source>
        <dbReference type="EMBL" id="CAF1551780.1"/>
    </source>
</evidence>
<dbReference type="Proteomes" id="UP000663852">
    <property type="component" value="Unassembled WGS sequence"/>
</dbReference>
<dbReference type="Proteomes" id="UP000663828">
    <property type="component" value="Unassembled WGS sequence"/>
</dbReference>
<keyword evidence="3" id="KW-1185">Reference proteome</keyword>
<comment type="caution">
    <text evidence="1">The sequence shown here is derived from an EMBL/GenBank/DDBJ whole genome shotgun (WGS) entry which is preliminary data.</text>
</comment>
<sequence>MYYDNECPLRPTKAVARRLRAANERLARNELLSSISPTHSHDIEMNQTYDDQPGDINDQADDGMMTDENEEQIKMDSIIRDDITDGVLADDPYVNDIDEDNNDADGEFVSSVFEHTKGKLNLDNNKSSSPSVEEISVAIVLLRHRHNLSKSCVNDLCCFLRFLGIKNVPKNFRSIEKYLEQKQENVLQSTTFSVCSKCGNKGMNSSKCESNDCNFKTGFSSAPTTLCTFRLLPQIISILERHSLLPESNGGCGSGIRDVQEGAVHRNIVLKERLTDPNKQIISFLVNSDGIVIKKFKKSIWITSMVINELPRKIRFNNDNIIICSISMGSNKPKKAEFQKFISEWVDELKQLELGFYICPPNYNETFVKVHAFLIAAALDKPAQALLANMNDPTGYYSCVRCTIRGKTVPKGKGSTRVFIRDKENKIEDRNNDLYDRNILNISRRKLPLKKDTVDLAYGQRGPCILRDLTYFDVGQSLTSDSLHNVYSGTFKRLLEIWFTTANKSYSIKKSLNLIEGKLDSMQYPTTTYHLPSQLRHFQTFKGNEFRLVLLFGYQYFQPFLPAPHYQHLKLLAFAMALSESSVIFDDTITTIKDLLDEFDRSFSSLYLSEERLIFYSTGSIIQSINGPNLIISELTNNINIVQSATKELNNINFNRSLKLFVLRIFSTKRQALPSEKSLDENFSMRFARKLDLLNNDILVNYLQNSSISFKNVTIYQTFWKNNIQFSTYDLLSTTKNSDSCVLFKHHQRELNCGFIFAIIRESGDACRLIIHTVDISNQDTLKLKNKWIINPFIFWGKLTNPHRLVTIDGQDIILKLAFNKIGDVFHFFRYPNTVEST</sequence>
<protein>
    <submittedName>
        <fullName evidence="1">Uncharacterized protein</fullName>
    </submittedName>
</protein>
<dbReference type="EMBL" id="CAJNOR010005214">
    <property type="protein sequence ID" value="CAF1551780.1"/>
    <property type="molecule type" value="Genomic_DNA"/>
</dbReference>
<dbReference type="AlphaFoldDB" id="A0A815MCP7"/>
<gene>
    <name evidence="1" type="ORF">EDS130_LOCUS37494</name>
    <name evidence="2" type="ORF">XAT740_LOCUS42952</name>
</gene>
<reference evidence="1" key="1">
    <citation type="submission" date="2021-02" db="EMBL/GenBank/DDBJ databases">
        <authorList>
            <person name="Nowell W R."/>
        </authorList>
    </citation>
    <scope>NUCLEOTIDE SEQUENCE</scope>
</reference>
<proteinExistence type="predicted"/>
<dbReference type="PANTHER" id="PTHR46579">
    <property type="entry name" value="F5/8 TYPE C DOMAIN-CONTAINING PROTEIN-RELATED"/>
    <property type="match status" value="1"/>
</dbReference>
<evidence type="ECO:0000313" key="4">
    <source>
        <dbReference type="Proteomes" id="UP000663852"/>
    </source>
</evidence>